<keyword evidence="1" id="KW-0378">Hydrolase</keyword>
<dbReference type="InterPro" id="IPR051055">
    <property type="entry name" value="PIF1_helicase"/>
</dbReference>
<dbReference type="GO" id="GO:0000723">
    <property type="term" value="P:telomere maintenance"/>
    <property type="evidence" value="ECO:0007669"/>
    <property type="project" value="InterPro"/>
</dbReference>
<reference evidence="3 4" key="1">
    <citation type="submission" date="2016-03" db="EMBL/GenBank/DDBJ databases">
        <title>Choanephora cucurbitarum.</title>
        <authorList>
            <person name="Min B."/>
            <person name="Park H."/>
            <person name="Park J.-H."/>
            <person name="Shin H.-D."/>
            <person name="Choi I.-G."/>
        </authorList>
    </citation>
    <scope>NUCLEOTIDE SEQUENCE [LARGE SCALE GENOMIC DNA]</scope>
    <source>
        <strain evidence="3 4">KUS-F28377</strain>
    </source>
</reference>
<comment type="cofactor">
    <cofactor evidence="1">
        <name>Mg(2+)</name>
        <dbReference type="ChEBI" id="CHEBI:18420"/>
    </cofactor>
</comment>
<keyword evidence="4" id="KW-1185">Reference proteome</keyword>
<dbReference type="EC" id="5.6.2.3" evidence="1"/>
<gene>
    <name evidence="3" type="primary">pif1_10</name>
    <name evidence="3" type="ORF">A0J61_09135</name>
</gene>
<protein>
    <recommendedName>
        <fullName evidence="1">ATP-dependent DNA helicase</fullName>
        <ecNumber evidence="1">5.6.2.3</ecNumber>
    </recommendedName>
</protein>
<evidence type="ECO:0000256" key="1">
    <source>
        <dbReference type="RuleBase" id="RU363044"/>
    </source>
</evidence>
<comment type="similarity">
    <text evidence="1">Belongs to the helicase family.</text>
</comment>
<comment type="caution">
    <text evidence="3">The sequence shown here is derived from an EMBL/GenBank/DDBJ whole genome shotgun (WGS) entry which is preliminary data.</text>
</comment>
<accession>A0A1C7N0Z6</accession>
<organism evidence="3 4">
    <name type="scientific">Choanephora cucurbitarum</name>
    <dbReference type="NCBI Taxonomy" id="101091"/>
    <lineage>
        <taxon>Eukaryota</taxon>
        <taxon>Fungi</taxon>
        <taxon>Fungi incertae sedis</taxon>
        <taxon>Mucoromycota</taxon>
        <taxon>Mucoromycotina</taxon>
        <taxon>Mucoromycetes</taxon>
        <taxon>Mucorales</taxon>
        <taxon>Mucorineae</taxon>
        <taxon>Choanephoraceae</taxon>
        <taxon>Choanephoroideae</taxon>
        <taxon>Choanephora</taxon>
    </lineage>
</organism>
<dbReference type="Gene3D" id="3.40.50.300">
    <property type="entry name" value="P-loop containing nucleotide triphosphate hydrolases"/>
    <property type="match status" value="1"/>
</dbReference>
<dbReference type="GO" id="GO:0005524">
    <property type="term" value="F:ATP binding"/>
    <property type="evidence" value="ECO:0007669"/>
    <property type="project" value="UniProtKB-KW"/>
</dbReference>
<name>A0A1C7N0Z6_9FUNG</name>
<sequence length="441" mass="49041">NNDIILANRDEFSLIADESIEFFFAEAQRLANLEDDDATDQTVVGDERLSNSVNSFRASMANQDLNEGNLNSSEDHSDCRLNVNFEDNMITGDEFDTKRCVDRLERNAEESSIAHIDRYTRPNRLTFGEFYSLLFKLNMSQRASLYHVMNHIRHDKGGLDSPTLLRIFVTGGAGTGKSMLIKTLYQALVKHYDEDVDRDFNSPTVLLTAPTGKAAFDINGQTVHSAFHLPINHAEMNALSSEASHSIGVALADLKVHDIYKSASWIDKRLREICNSEQPFGGRHVILFGDFLQLPPAKGSPIYAASSNNVSAILTILRTQDTCSSFKVHKLTEIMRQRDDALFAQALNNMALGSMTQDDISIFRGRLFSSLPLNIAKDRDNCIIKLFSTNDAIAGEYFQSDCHDQVVGKGCSAAAKLSFLKSMQNANLPAHETMGLHLSFT</sequence>
<evidence type="ECO:0000313" key="4">
    <source>
        <dbReference type="Proteomes" id="UP000093000"/>
    </source>
</evidence>
<dbReference type="Pfam" id="PF05970">
    <property type="entry name" value="PIF1"/>
    <property type="match status" value="1"/>
</dbReference>
<keyword evidence="1" id="KW-0233">DNA recombination</keyword>
<dbReference type="EMBL" id="LUGH01000781">
    <property type="protein sequence ID" value="OBZ82815.1"/>
    <property type="molecule type" value="Genomic_DNA"/>
</dbReference>
<dbReference type="GO" id="GO:0006281">
    <property type="term" value="P:DNA repair"/>
    <property type="evidence" value="ECO:0007669"/>
    <property type="project" value="UniProtKB-KW"/>
</dbReference>
<dbReference type="STRING" id="101091.A0A1C7N0Z6"/>
<dbReference type="SUPFAM" id="SSF52540">
    <property type="entry name" value="P-loop containing nucleoside triphosphate hydrolases"/>
    <property type="match status" value="1"/>
</dbReference>
<evidence type="ECO:0000313" key="3">
    <source>
        <dbReference type="EMBL" id="OBZ82815.1"/>
    </source>
</evidence>
<keyword evidence="1 3" id="KW-0347">Helicase</keyword>
<keyword evidence="1" id="KW-0067">ATP-binding</keyword>
<dbReference type="Proteomes" id="UP000093000">
    <property type="component" value="Unassembled WGS sequence"/>
</dbReference>
<keyword evidence="1" id="KW-0547">Nucleotide-binding</keyword>
<dbReference type="InterPro" id="IPR027417">
    <property type="entry name" value="P-loop_NTPase"/>
</dbReference>
<dbReference type="GO" id="GO:0043139">
    <property type="term" value="F:5'-3' DNA helicase activity"/>
    <property type="evidence" value="ECO:0007669"/>
    <property type="project" value="UniProtKB-EC"/>
</dbReference>
<keyword evidence="1" id="KW-0227">DNA damage</keyword>
<dbReference type="AlphaFoldDB" id="A0A1C7N0Z6"/>
<keyword evidence="1" id="KW-0234">DNA repair</keyword>
<feature type="domain" description="DNA helicase Pif1-like DEAD-box helicase" evidence="2">
    <location>
        <begin position="137"/>
        <end position="346"/>
    </location>
</feature>
<dbReference type="InParanoid" id="A0A1C7N0Z6"/>
<dbReference type="OrthoDB" id="5578775at2759"/>
<dbReference type="GO" id="GO:0006310">
    <property type="term" value="P:DNA recombination"/>
    <property type="evidence" value="ECO:0007669"/>
    <property type="project" value="UniProtKB-KW"/>
</dbReference>
<dbReference type="PANTHER" id="PTHR47642">
    <property type="entry name" value="ATP-DEPENDENT DNA HELICASE"/>
    <property type="match status" value="1"/>
</dbReference>
<comment type="catalytic activity">
    <reaction evidence="1">
        <text>ATP + H2O = ADP + phosphate + H(+)</text>
        <dbReference type="Rhea" id="RHEA:13065"/>
        <dbReference type="ChEBI" id="CHEBI:15377"/>
        <dbReference type="ChEBI" id="CHEBI:15378"/>
        <dbReference type="ChEBI" id="CHEBI:30616"/>
        <dbReference type="ChEBI" id="CHEBI:43474"/>
        <dbReference type="ChEBI" id="CHEBI:456216"/>
        <dbReference type="EC" id="5.6.2.3"/>
    </reaction>
</comment>
<proteinExistence type="inferred from homology"/>
<dbReference type="PANTHER" id="PTHR47642:SF8">
    <property type="entry name" value="ATP-DEPENDENT DNA HELICASE"/>
    <property type="match status" value="1"/>
</dbReference>
<dbReference type="GO" id="GO:0016887">
    <property type="term" value="F:ATP hydrolysis activity"/>
    <property type="evidence" value="ECO:0007669"/>
    <property type="project" value="RHEA"/>
</dbReference>
<dbReference type="InterPro" id="IPR010285">
    <property type="entry name" value="DNA_helicase_pif1-like_DEAD"/>
</dbReference>
<evidence type="ECO:0000259" key="2">
    <source>
        <dbReference type="Pfam" id="PF05970"/>
    </source>
</evidence>
<feature type="non-terminal residue" evidence="3">
    <location>
        <position position="1"/>
    </location>
</feature>